<keyword evidence="4" id="KW-1185">Reference proteome</keyword>
<feature type="region of interest" description="Disordered" evidence="1">
    <location>
        <begin position="183"/>
        <end position="232"/>
    </location>
</feature>
<keyword evidence="2" id="KW-1133">Transmembrane helix</keyword>
<organism evidence="3 4">
    <name type="scientific">Diatrype stigma</name>
    <dbReference type="NCBI Taxonomy" id="117547"/>
    <lineage>
        <taxon>Eukaryota</taxon>
        <taxon>Fungi</taxon>
        <taxon>Dikarya</taxon>
        <taxon>Ascomycota</taxon>
        <taxon>Pezizomycotina</taxon>
        <taxon>Sordariomycetes</taxon>
        <taxon>Xylariomycetidae</taxon>
        <taxon>Xylariales</taxon>
        <taxon>Diatrypaceae</taxon>
        <taxon>Diatrype</taxon>
    </lineage>
</organism>
<dbReference type="Proteomes" id="UP001320420">
    <property type="component" value="Unassembled WGS sequence"/>
</dbReference>
<dbReference type="EMBL" id="JAKJXP020000001">
    <property type="protein sequence ID" value="KAK7757896.1"/>
    <property type="molecule type" value="Genomic_DNA"/>
</dbReference>
<feature type="compositionally biased region" description="Basic and acidic residues" evidence="1">
    <location>
        <begin position="221"/>
        <end position="231"/>
    </location>
</feature>
<feature type="compositionally biased region" description="Low complexity" evidence="1">
    <location>
        <begin position="209"/>
        <end position="219"/>
    </location>
</feature>
<feature type="transmembrane region" description="Helical" evidence="2">
    <location>
        <begin position="74"/>
        <end position="96"/>
    </location>
</feature>
<proteinExistence type="predicted"/>
<feature type="compositionally biased region" description="Polar residues" evidence="1">
    <location>
        <begin position="183"/>
        <end position="197"/>
    </location>
</feature>
<sequence length="324" mass="36285">MAQRFDVDPELCSHYAAFMSRLDRKHFDATYWTLFLFVIFSLFISSWIYQRTMMFKDKPGADAAAYRRKLKTSLVVCTAIFLITAVFCVMEVYALLALQFCDGENLMSLFWATWTMLQLGSEMAILGIVLALWHSIVEIRHPMWALALGTPVLVVAGFGHVMQHFCELCWKRAKHRRRNSIANRRYQQQSGNSSKAQSIDCEKGENPGSSAVSSSATSVKPGHEQIEDGRRMSSAATTMMTSPMTPMNTLDSSGFYYLSIDVGGDDARVRAWPAFMGMSTDGKAVLQLTRTAREDVENNVESYSQPPPPPRKPSITFSPRPGGS</sequence>
<feature type="transmembrane region" description="Helical" evidence="2">
    <location>
        <begin position="144"/>
        <end position="162"/>
    </location>
</feature>
<accession>A0AAN9YUX1</accession>
<keyword evidence="2" id="KW-0472">Membrane</keyword>
<dbReference type="AlphaFoldDB" id="A0AAN9YUX1"/>
<gene>
    <name evidence="3" type="ORF">SLS62_000274</name>
</gene>
<feature type="transmembrane region" description="Helical" evidence="2">
    <location>
        <begin position="108"/>
        <end position="132"/>
    </location>
</feature>
<feature type="compositionally biased region" description="Low complexity" evidence="1">
    <location>
        <begin position="313"/>
        <end position="324"/>
    </location>
</feature>
<name>A0AAN9YUX1_9PEZI</name>
<evidence type="ECO:0000256" key="1">
    <source>
        <dbReference type="SAM" id="MobiDB-lite"/>
    </source>
</evidence>
<evidence type="ECO:0000313" key="4">
    <source>
        <dbReference type="Proteomes" id="UP001320420"/>
    </source>
</evidence>
<feature type="region of interest" description="Disordered" evidence="1">
    <location>
        <begin position="292"/>
        <end position="324"/>
    </location>
</feature>
<keyword evidence="2" id="KW-0812">Transmembrane</keyword>
<feature type="transmembrane region" description="Helical" evidence="2">
    <location>
        <begin position="29"/>
        <end position="49"/>
    </location>
</feature>
<reference evidence="3 4" key="1">
    <citation type="submission" date="2024-02" db="EMBL/GenBank/DDBJ databases">
        <title>De novo assembly and annotation of 12 fungi associated with fruit tree decline syndrome in Ontario, Canada.</title>
        <authorList>
            <person name="Sulman M."/>
            <person name="Ellouze W."/>
            <person name="Ilyukhin E."/>
        </authorList>
    </citation>
    <scope>NUCLEOTIDE SEQUENCE [LARGE SCALE GENOMIC DNA]</scope>
    <source>
        <strain evidence="3 4">M11/M66-122</strain>
    </source>
</reference>
<evidence type="ECO:0000256" key="2">
    <source>
        <dbReference type="SAM" id="Phobius"/>
    </source>
</evidence>
<comment type="caution">
    <text evidence="3">The sequence shown here is derived from an EMBL/GenBank/DDBJ whole genome shotgun (WGS) entry which is preliminary data.</text>
</comment>
<protein>
    <submittedName>
        <fullName evidence="3">Uncharacterized protein</fullName>
    </submittedName>
</protein>
<evidence type="ECO:0000313" key="3">
    <source>
        <dbReference type="EMBL" id="KAK7757896.1"/>
    </source>
</evidence>